<dbReference type="RefSeq" id="WP_190927698.1">
    <property type="nucleotide sequence ID" value="NZ_JACXAC010000006.1"/>
</dbReference>
<keyword evidence="3" id="KW-1185">Reference proteome</keyword>
<dbReference type="EMBL" id="JACXAC010000006">
    <property type="protein sequence ID" value="MBD2724183.1"/>
    <property type="molecule type" value="Genomic_DNA"/>
</dbReference>
<sequence length="305" mass="34741">MKYFFLVFTLLYSTIALCQVQITGTIMDKETGKSMPGLYLYVHKDYDKWIDINQTDAQGNFVGIIKADELSSKSKYQIFINEKGYEQINYEVDINNHEPVTIQLIRRKPGPLIWDCGTPSFGFYAPQVSNSLSDLPDFIQKKLAAYLIDRLGSDYYSRTQFSGGRVVDINRLHNVEPNSLNYQWTVHNYYLCFAIADTLGGSMAMDSTGRVTVELGFPAIGHDASKAKVITKNEAIKIAKRNKSYKRRKTTIAFGYDNKNDCFQWTFRNCTYKGVNVGCNILHIAAHTGQVLRTSRTAGKRSFYR</sequence>
<proteinExistence type="predicted"/>
<protein>
    <recommendedName>
        <fullName evidence="4">Carboxypeptidase regulatory-like domain-containing protein</fullName>
    </recommendedName>
</protein>
<feature type="chain" id="PRO_5045440890" description="Carboxypeptidase regulatory-like domain-containing protein" evidence="1">
    <location>
        <begin position="19"/>
        <end position="305"/>
    </location>
</feature>
<evidence type="ECO:0000313" key="3">
    <source>
        <dbReference type="Proteomes" id="UP000606003"/>
    </source>
</evidence>
<feature type="signal peptide" evidence="1">
    <location>
        <begin position="1"/>
        <end position="18"/>
    </location>
</feature>
<evidence type="ECO:0008006" key="4">
    <source>
        <dbReference type="Google" id="ProtNLM"/>
    </source>
</evidence>
<name>A0ABR8JYT2_9BACT</name>
<dbReference type="Proteomes" id="UP000606003">
    <property type="component" value="Unassembled WGS sequence"/>
</dbReference>
<accession>A0ABR8JYT2</accession>
<gene>
    <name evidence="2" type="ORF">IC234_18795</name>
</gene>
<evidence type="ECO:0000256" key="1">
    <source>
        <dbReference type="SAM" id="SignalP"/>
    </source>
</evidence>
<evidence type="ECO:0000313" key="2">
    <source>
        <dbReference type="EMBL" id="MBD2724183.1"/>
    </source>
</evidence>
<reference evidence="2 3" key="1">
    <citation type="submission" date="2020-09" db="EMBL/GenBank/DDBJ databases">
        <authorList>
            <person name="Kim M.K."/>
        </authorList>
    </citation>
    <scope>NUCLEOTIDE SEQUENCE [LARGE SCALE GENOMIC DNA]</scope>
    <source>
        <strain evidence="2 3">BT189</strain>
    </source>
</reference>
<keyword evidence="1" id="KW-0732">Signal</keyword>
<comment type="caution">
    <text evidence="2">The sequence shown here is derived from an EMBL/GenBank/DDBJ whole genome shotgun (WGS) entry which is preliminary data.</text>
</comment>
<organism evidence="2 3">
    <name type="scientific">Hymenobacter armeniacus</name>
    <dbReference type="NCBI Taxonomy" id="2771358"/>
    <lineage>
        <taxon>Bacteria</taxon>
        <taxon>Pseudomonadati</taxon>
        <taxon>Bacteroidota</taxon>
        <taxon>Cytophagia</taxon>
        <taxon>Cytophagales</taxon>
        <taxon>Hymenobacteraceae</taxon>
        <taxon>Hymenobacter</taxon>
    </lineage>
</organism>